<keyword evidence="2" id="KW-1185">Reference proteome</keyword>
<dbReference type="Proteomes" id="UP000036681">
    <property type="component" value="Unplaced"/>
</dbReference>
<evidence type="ECO:0000313" key="2">
    <source>
        <dbReference type="Proteomes" id="UP000036681"/>
    </source>
</evidence>
<sequence>MIAKRRYSVQPIVETTKSASQRARLPSGSGAHFLNGDRTLSGA</sequence>
<evidence type="ECO:0000313" key="3">
    <source>
        <dbReference type="WBParaSite" id="ALUE_0002014601-mRNA-1"/>
    </source>
</evidence>
<protein>
    <submittedName>
        <fullName evidence="3">Uncharacterized protein</fullName>
    </submittedName>
</protein>
<accession>A0A0M3IN18</accession>
<feature type="region of interest" description="Disordered" evidence="1">
    <location>
        <begin position="13"/>
        <end position="43"/>
    </location>
</feature>
<proteinExistence type="predicted"/>
<evidence type="ECO:0000256" key="1">
    <source>
        <dbReference type="SAM" id="MobiDB-lite"/>
    </source>
</evidence>
<organism evidence="2 3">
    <name type="scientific">Ascaris lumbricoides</name>
    <name type="common">Giant roundworm</name>
    <dbReference type="NCBI Taxonomy" id="6252"/>
    <lineage>
        <taxon>Eukaryota</taxon>
        <taxon>Metazoa</taxon>
        <taxon>Ecdysozoa</taxon>
        <taxon>Nematoda</taxon>
        <taxon>Chromadorea</taxon>
        <taxon>Rhabditida</taxon>
        <taxon>Spirurina</taxon>
        <taxon>Ascaridomorpha</taxon>
        <taxon>Ascaridoidea</taxon>
        <taxon>Ascarididae</taxon>
        <taxon>Ascaris</taxon>
    </lineage>
</organism>
<reference evidence="3" key="1">
    <citation type="submission" date="2017-02" db="UniProtKB">
        <authorList>
            <consortium name="WormBaseParasite"/>
        </authorList>
    </citation>
    <scope>IDENTIFICATION</scope>
</reference>
<dbReference type="WBParaSite" id="ALUE_0002014601-mRNA-1">
    <property type="protein sequence ID" value="ALUE_0002014601-mRNA-1"/>
    <property type="gene ID" value="ALUE_0002014601"/>
</dbReference>
<dbReference type="AlphaFoldDB" id="A0A0M3IN18"/>
<name>A0A0M3IN18_ASCLU</name>